<dbReference type="HOGENOM" id="CLU_542640_0_0_0"/>
<dbReference type="OrthoDB" id="5491608at2"/>
<keyword evidence="1" id="KW-0472">Membrane</keyword>
<sequence>MIPLLAFRNLLQRPWRSALLLLGFAMGVSVMIVLLSVGEALVAQARDRRLVGGGEITVLPEGLDLEMLKVGGLGGIYFSIPNARFVQLQLLDAPRLAADVRAVAPQIEGKLVYLRLPDGREMPVQAAGDVPGATTAVGAAPRIVAGAWRDDDGDRRWSRPTPAELRHDIDHFHLPPAGVARPESWAEWHYFNVLSPDGKRWAFVSLIVAGDVTHRASGLWGGQVLVTTHAQGETDGGRRYSAIAGPDAVRFSTTDADLTIGASSVRVLPDGRYAVHAEAPAERGGGRATVDLVVTPQPRAYFPGATLESGDFASGYAVAALRADASGTLCAAGACERLTSVQAYHDHNWGTWQGVTWEWGAGRAGDLTLLYGRVQPPDSLGTRSSLFLYVVDSLGFRALFRPRDIAYVDDRVVTVGGRTIRVPSRGIMLDARGADTIRVELDVEHASATDTRLGLVERGDADAARHLARPYFVQMKGRLRISGRVGGQIVGGEGAGFFETYR</sequence>
<evidence type="ECO:0000256" key="1">
    <source>
        <dbReference type="SAM" id="Phobius"/>
    </source>
</evidence>
<dbReference type="SUPFAM" id="SSF159245">
    <property type="entry name" value="AttH-like"/>
    <property type="match status" value="1"/>
</dbReference>
<proteinExistence type="predicted"/>
<organism evidence="2 3">
    <name type="scientific">Gemmatirosa kalamazoonensis</name>
    <dbReference type="NCBI Taxonomy" id="861299"/>
    <lineage>
        <taxon>Bacteria</taxon>
        <taxon>Pseudomonadati</taxon>
        <taxon>Gemmatimonadota</taxon>
        <taxon>Gemmatimonadia</taxon>
        <taxon>Gemmatimonadales</taxon>
        <taxon>Gemmatimonadaceae</taxon>
        <taxon>Gemmatirosa</taxon>
    </lineage>
</organism>
<keyword evidence="1" id="KW-0812">Transmembrane</keyword>
<reference evidence="2 3" key="1">
    <citation type="journal article" date="2014" name="Genome Announc.">
        <title>Genome Sequence and Methylome of Soil Bacterium Gemmatirosa kalamazoonensis KBS708T, a Member of the Rarely Cultivated Gemmatimonadetes Phylum.</title>
        <authorList>
            <person name="Debruyn J.M."/>
            <person name="Radosevich M."/>
            <person name="Wommack K.E."/>
            <person name="Polson S.W."/>
            <person name="Hauser L.J."/>
            <person name="Fawaz M.N."/>
            <person name="Korlach J."/>
            <person name="Tsai Y.C."/>
        </authorList>
    </citation>
    <scope>NUCLEOTIDE SEQUENCE [LARGE SCALE GENOMIC DNA]</scope>
    <source>
        <strain evidence="2 3">KBS708</strain>
    </source>
</reference>
<dbReference type="eggNOG" id="ENOG50314QN">
    <property type="taxonomic scope" value="Bacteria"/>
</dbReference>
<protein>
    <submittedName>
        <fullName evidence="2">MacB-like periplasmic core domain protein</fullName>
    </submittedName>
</protein>
<dbReference type="InParanoid" id="W0RN23"/>
<dbReference type="Proteomes" id="UP000019151">
    <property type="component" value="Chromosome"/>
</dbReference>
<dbReference type="RefSeq" id="WP_025413325.1">
    <property type="nucleotide sequence ID" value="NZ_CP007128.1"/>
</dbReference>
<dbReference type="EMBL" id="CP007128">
    <property type="protein sequence ID" value="AHG91892.1"/>
    <property type="molecule type" value="Genomic_DNA"/>
</dbReference>
<evidence type="ECO:0000313" key="2">
    <source>
        <dbReference type="EMBL" id="AHG91892.1"/>
    </source>
</evidence>
<feature type="transmembrane region" description="Helical" evidence="1">
    <location>
        <begin position="20"/>
        <end position="42"/>
    </location>
</feature>
<evidence type="ECO:0000313" key="3">
    <source>
        <dbReference type="Proteomes" id="UP000019151"/>
    </source>
</evidence>
<name>W0RN23_9BACT</name>
<dbReference type="KEGG" id="gba:J421_4355"/>
<gene>
    <name evidence="2" type="ORF">J421_4355</name>
</gene>
<dbReference type="InterPro" id="IPR023374">
    <property type="entry name" value="AttH-like_dom_sf"/>
</dbReference>
<dbReference type="AlphaFoldDB" id="W0RN23"/>
<dbReference type="Gene3D" id="2.40.370.10">
    <property type="entry name" value="AttH-like domain"/>
    <property type="match status" value="1"/>
</dbReference>
<dbReference type="STRING" id="861299.J421_4355"/>
<accession>W0RN23</accession>
<keyword evidence="1" id="KW-1133">Transmembrane helix</keyword>
<keyword evidence="3" id="KW-1185">Reference proteome</keyword>